<dbReference type="Pfam" id="PF07729">
    <property type="entry name" value="FCD"/>
    <property type="match status" value="1"/>
</dbReference>
<comment type="caution">
    <text evidence="7">The sequence shown here is derived from an EMBL/GenBank/DDBJ whole genome shotgun (WGS) entry which is preliminary data.</text>
</comment>
<dbReference type="Gene3D" id="1.10.10.10">
    <property type="entry name" value="Winged helix-like DNA-binding domain superfamily/Winged helix DNA-binding domain"/>
    <property type="match status" value="1"/>
</dbReference>
<feature type="coiled-coil region" evidence="4">
    <location>
        <begin position="107"/>
        <end position="140"/>
    </location>
</feature>
<dbReference type="OrthoDB" id="3575876at2"/>
<dbReference type="CDD" id="cd07377">
    <property type="entry name" value="WHTH_GntR"/>
    <property type="match status" value="1"/>
</dbReference>
<dbReference type="InterPro" id="IPR000524">
    <property type="entry name" value="Tscrpt_reg_HTH_GntR"/>
</dbReference>
<feature type="region of interest" description="Disordered" evidence="5">
    <location>
        <begin position="181"/>
        <end position="202"/>
    </location>
</feature>
<dbReference type="PATRIC" id="fig|1079994.3.peg.1107"/>
<evidence type="ECO:0000259" key="6">
    <source>
        <dbReference type="PROSITE" id="PS50949"/>
    </source>
</evidence>
<evidence type="ECO:0000256" key="1">
    <source>
        <dbReference type="ARBA" id="ARBA00023015"/>
    </source>
</evidence>
<dbReference type="Pfam" id="PF00392">
    <property type="entry name" value="GntR"/>
    <property type="match status" value="1"/>
</dbReference>
<dbReference type="InterPro" id="IPR008920">
    <property type="entry name" value="TF_FadR/GntR_C"/>
</dbReference>
<organism evidence="7 8">
    <name type="scientific">Leucobacter chromiiresistens</name>
    <dbReference type="NCBI Taxonomy" id="1079994"/>
    <lineage>
        <taxon>Bacteria</taxon>
        <taxon>Bacillati</taxon>
        <taxon>Actinomycetota</taxon>
        <taxon>Actinomycetes</taxon>
        <taxon>Micrococcales</taxon>
        <taxon>Microbacteriaceae</taxon>
        <taxon>Leucobacter</taxon>
    </lineage>
</organism>
<gene>
    <name evidence="7" type="ORF">NS354_05105</name>
</gene>
<evidence type="ECO:0000256" key="4">
    <source>
        <dbReference type="SAM" id="Coils"/>
    </source>
</evidence>
<dbReference type="Gene3D" id="1.20.120.530">
    <property type="entry name" value="GntR ligand-binding domain-like"/>
    <property type="match status" value="1"/>
</dbReference>
<keyword evidence="2" id="KW-0238">DNA-binding</keyword>
<dbReference type="AlphaFoldDB" id="A0A147EPQ8"/>
<dbReference type="PRINTS" id="PR00035">
    <property type="entry name" value="HTHGNTR"/>
</dbReference>
<reference evidence="7 8" key="1">
    <citation type="journal article" date="2016" name="Front. Microbiol.">
        <title>Genomic Resource of Rice Seed Associated Bacteria.</title>
        <authorList>
            <person name="Midha S."/>
            <person name="Bansal K."/>
            <person name="Sharma S."/>
            <person name="Kumar N."/>
            <person name="Patil P.P."/>
            <person name="Chaudhry V."/>
            <person name="Patil P.B."/>
        </authorList>
    </citation>
    <scope>NUCLEOTIDE SEQUENCE [LARGE SCALE GENOMIC DNA]</scope>
    <source>
        <strain evidence="7 8">NS354</strain>
    </source>
</reference>
<feature type="compositionally biased region" description="Basic and acidic residues" evidence="5">
    <location>
        <begin position="185"/>
        <end position="202"/>
    </location>
</feature>
<dbReference type="SUPFAM" id="SSF48008">
    <property type="entry name" value="GntR ligand-binding domain-like"/>
    <property type="match status" value="1"/>
</dbReference>
<dbReference type="PANTHER" id="PTHR43537:SF5">
    <property type="entry name" value="UXU OPERON TRANSCRIPTIONAL REGULATOR"/>
    <property type="match status" value="1"/>
</dbReference>
<dbReference type="PROSITE" id="PS50949">
    <property type="entry name" value="HTH_GNTR"/>
    <property type="match status" value="1"/>
</dbReference>
<dbReference type="InterPro" id="IPR036388">
    <property type="entry name" value="WH-like_DNA-bd_sf"/>
</dbReference>
<evidence type="ECO:0000256" key="3">
    <source>
        <dbReference type="ARBA" id="ARBA00023163"/>
    </source>
</evidence>
<dbReference type="Proteomes" id="UP000070810">
    <property type="component" value="Unassembled WGS sequence"/>
</dbReference>
<name>A0A147EPQ8_9MICO</name>
<sequence>MTLVRRESLAEQAAALLHERIRAGEWPIGGRLPGETTLAPQLGVGRSTAREAIRILAGRGILVTRQGAGVFVVAAEAPEGWGAVLQRADIAAVIEARTAIEVEAAALAAGRRTAAELETLRAALEERQRHRDDLDALVDADIAFHRGIVAAAHSPILHELFDGFAPRSRAAMIEMLGSQAAAGADGRRGDARRTGPHSDDADHEAHEQMYRAIAAGDADAAARLTRAHLQTLRSRAS</sequence>
<dbReference type="InterPro" id="IPR011711">
    <property type="entry name" value="GntR_C"/>
</dbReference>
<dbReference type="InterPro" id="IPR036390">
    <property type="entry name" value="WH_DNA-bd_sf"/>
</dbReference>
<dbReference type="PANTHER" id="PTHR43537">
    <property type="entry name" value="TRANSCRIPTIONAL REGULATOR, GNTR FAMILY"/>
    <property type="match status" value="1"/>
</dbReference>
<dbReference type="SMART" id="SM00345">
    <property type="entry name" value="HTH_GNTR"/>
    <property type="match status" value="1"/>
</dbReference>
<accession>A0A147EPQ8</accession>
<feature type="domain" description="HTH gntR-type" evidence="6">
    <location>
        <begin position="7"/>
        <end position="75"/>
    </location>
</feature>
<dbReference type="RefSeq" id="WP_058593510.1">
    <property type="nucleotide sequence ID" value="NZ_LDRK01000023.1"/>
</dbReference>
<keyword evidence="4" id="KW-0175">Coiled coil</keyword>
<dbReference type="GO" id="GO:0003700">
    <property type="term" value="F:DNA-binding transcription factor activity"/>
    <property type="evidence" value="ECO:0007669"/>
    <property type="project" value="InterPro"/>
</dbReference>
<keyword evidence="3" id="KW-0804">Transcription</keyword>
<evidence type="ECO:0000256" key="5">
    <source>
        <dbReference type="SAM" id="MobiDB-lite"/>
    </source>
</evidence>
<protein>
    <submittedName>
        <fullName evidence="7">GntR family transcriptional regulator</fullName>
    </submittedName>
</protein>
<evidence type="ECO:0000256" key="2">
    <source>
        <dbReference type="ARBA" id="ARBA00023125"/>
    </source>
</evidence>
<evidence type="ECO:0000313" key="8">
    <source>
        <dbReference type="Proteomes" id="UP000070810"/>
    </source>
</evidence>
<dbReference type="SUPFAM" id="SSF46785">
    <property type="entry name" value="Winged helix' DNA-binding domain"/>
    <property type="match status" value="1"/>
</dbReference>
<dbReference type="EMBL" id="LDRK01000023">
    <property type="protein sequence ID" value="KTR86378.1"/>
    <property type="molecule type" value="Genomic_DNA"/>
</dbReference>
<keyword evidence="1" id="KW-0805">Transcription regulation</keyword>
<proteinExistence type="predicted"/>
<dbReference type="GO" id="GO:0003677">
    <property type="term" value="F:DNA binding"/>
    <property type="evidence" value="ECO:0007669"/>
    <property type="project" value="UniProtKB-KW"/>
</dbReference>
<keyword evidence="8" id="KW-1185">Reference proteome</keyword>
<dbReference type="SMART" id="SM00895">
    <property type="entry name" value="FCD"/>
    <property type="match status" value="1"/>
</dbReference>
<evidence type="ECO:0000313" key="7">
    <source>
        <dbReference type="EMBL" id="KTR86378.1"/>
    </source>
</evidence>